<keyword evidence="2" id="KW-0472">Membrane</keyword>
<dbReference type="AlphaFoldDB" id="A0A7C9DZX8"/>
<reference evidence="3" key="1">
    <citation type="journal article" date="2013" name="J. Plant Res.">
        <title>Effect of fungi and light on seed germination of three Opuntia species from semiarid lands of central Mexico.</title>
        <authorList>
            <person name="Delgado-Sanchez P."/>
            <person name="Jimenez-Bremont J.F."/>
            <person name="Guerrero-Gonzalez Mde L."/>
            <person name="Flores J."/>
        </authorList>
    </citation>
    <scope>NUCLEOTIDE SEQUENCE</scope>
    <source>
        <tissue evidence="3">Cladode</tissue>
    </source>
</reference>
<sequence>MWALSSGSSNSSGSTSIILFMTSTASGSFRFLILTSIRDLRASKSPGCEATCSSNHFSLSSSETASSAAAVSGEDSTVGAGAAIAKNGLYPRLEKKRAAAATATRRGSLREEKRAKGVLVLGVLAVEEKERESEEEEARTSNDNEEGRGRYNRVLKDIEEIGVP</sequence>
<feature type="region of interest" description="Disordered" evidence="1">
    <location>
        <begin position="53"/>
        <end position="76"/>
    </location>
</feature>
<feature type="compositionally biased region" description="Low complexity" evidence="1">
    <location>
        <begin position="58"/>
        <end position="72"/>
    </location>
</feature>
<organism evidence="3">
    <name type="scientific">Opuntia streptacantha</name>
    <name type="common">Prickly pear cactus</name>
    <name type="synonym">Opuntia cardona</name>
    <dbReference type="NCBI Taxonomy" id="393608"/>
    <lineage>
        <taxon>Eukaryota</taxon>
        <taxon>Viridiplantae</taxon>
        <taxon>Streptophyta</taxon>
        <taxon>Embryophyta</taxon>
        <taxon>Tracheophyta</taxon>
        <taxon>Spermatophyta</taxon>
        <taxon>Magnoliopsida</taxon>
        <taxon>eudicotyledons</taxon>
        <taxon>Gunneridae</taxon>
        <taxon>Pentapetalae</taxon>
        <taxon>Caryophyllales</taxon>
        <taxon>Cactineae</taxon>
        <taxon>Cactaceae</taxon>
        <taxon>Opuntioideae</taxon>
        <taxon>Opuntia</taxon>
    </lineage>
</organism>
<evidence type="ECO:0000256" key="2">
    <source>
        <dbReference type="SAM" id="Phobius"/>
    </source>
</evidence>
<accession>A0A7C9DZX8</accession>
<protein>
    <submittedName>
        <fullName evidence="3">Uncharacterized protein</fullName>
    </submittedName>
</protein>
<keyword evidence="2" id="KW-1133">Transmembrane helix</keyword>
<keyword evidence="2" id="KW-0812">Transmembrane</keyword>
<proteinExistence type="predicted"/>
<name>A0A7C9DZX8_OPUST</name>
<evidence type="ECO:0000313" key="3">
    <source>
        <dbReference type="EMBL" id="MBA4652225.1"/>
    </source>
</evidence>
<feature type="transmembrane region" description="Helical" evidence="2">
    <location>
        <begin position="12"/>
        <end position="33"/>
    </location>
</feature>
<reference evidence="3" key="2">
    <citation type="submission" date="2020-07" db="EMBL/GenBank/DDBJ databases">
        <authorList>
            <person name="Vera ALvarez R."/>
            <person name="Arias-Moreno D.M."/>
            <person name="Jimenez-Jacinto V."/>
            <person name="Jimenez-Bremont J.F."/>
            <person name="Swaminathan K."/>
            <person name="Moose S.P."/>
            <person name="Guerrero-Gonzalez M.L."/>
            <person name="Marino-Ramirez L."/>
            <person name="Landsman D."/>
            <person name="Rodriguez-Kessler M."/>
            <person name="Delgado-Sanchez P."/>
        </authorList>
    </citation>
    <scope>NUCLEOTIDE SEQUENCE</scope>
    <source>
        <tissue evidence="3">Cladode</tissue>
    </source>
</reference>
<dbReference type="EMBL" id="GISG01173670">
    <property type="protein sequence ID" value="MBA4652225.1"/>
    <property type="molecule type" value="Transcribed_RNA"/>
</dbReference>
<evidence type="ECO:0000256" key="1">
    <source>
        <dbReference type="SAM" id="MobiDB-lite"/>
    </source>
</evidence>
<feature type="region of interest" description="Disordered" evidence="1">
    <location>
        <begin position="128"/>
        <end position="164"/>
    </location>
</feature>